<keyword evidence="9" id="KW-1185">Reference proteome</keyword>
<dbReference type="AlphaFoldDB" id="A0AAV5A228"/>
<sequence length="1194" mass="132135">MTSGGEYVIALTSKCKLSSDTDIKLDVVGQLQREFDAGVELTETEELMNTLKACLRSPNQHLCIATLSAMTSLYVLLLEAKSSNTSHDLTIIRQYLNIFLPSSGIIEKLGDAKEKVREKAQQTFLTIGDIIVKTGGASSKGKDSRGLETPFQIFERYTREQGLASKNWRVREQTIDAVVKLRRIHSSFPLKPFLPGLVDSLESNDGTVRECAKQAIIEMFTAPNVSDTAKSELKKEMIKKNVRKSILDVILLRLSNSDIDKDIHRSDSVEEKNSRRDSLPSPVKSTPLSNLHSSRAIAVELERPSSQTSSHSEIAPVYVASSRDLESEFSKMLPAFEGKETEQNWLQRERSVLRVRGMLKGDVHVRFPEAFISGLKNGFLDGTLKSVASLRTTLASNTCSLYNDLVIALGQNLDFFAEILLTNLLRMAGMTKKVIATQSQSVVSSILKYASPPPRQIMSLLWITMQEKSPQSRAFVIEHLKIFVDYHGGHNKHAIDSATGTDSLEKFIRKGLADPNPGVREKSRGLYWSFEPLWKDKASLIFESLDINAKKQLQNACPSSTSVKPLTPPVKKSSVAATIAATRAKAKQIASAPSSLKQQALSTSHSQNENPSSPRNLSPPSTIKVLKFQTNRGSGAVSPSPLPNAQSLSPRNRKRNISISSSSSSPPPSPIKELYKRRISSPLTNQNPPSILDADISLEQSQFPVLQHLLHPQRQFANIDNDSLLTAVQIPLPLDDEDTYFVNVGDELTLSRKAALSDISSLSPSSTAPSRLGRLPTSVVEDALRARAAQAESAAEQLLELVEPDEELHSSPIPVSLLPHVAASSSTKLGSNRSSLPVTPVNKKSAIMRQVALFVDSPAPDRSPSIFDAVEERKHQTGWWLKRISILGQSKDQTVLDNNKRIKLLDEYITQLDKGLEEIQLLRELMVLCQYQEPAEPGSHPVDFGKVFKKSPTSETSVNIWDNGVRADALFNGLNNALQPDKDPVFLSYGLFILWELLPYLDGRDADVLALLLRLRYAQDFNVDEGTVTIRDAQVELMNERNYTLYGLSTMSICLKNFLSLPEPSFASRDVKLRAHAFGLITMAKFIVKLPADILEEELPKIKSNLIDAYLSSEAIVRQAATTAITAAQVILRDEAHLFALLGPLPDDKKNLLTYFFEKNNARSSTMRQDGVDKLAKEMDRLDQRTATPPRSKP</sequence>
<reference evidence="8" key="1">
    <citation type="submission" date="2021-10" db="EMBL/GenBank/DDBJ databases">
        <title>De novo Genome Assembly of Clathrus columnatus (Basidiomycota, Fungi) Using Illumina and Nanopore Sequence Data.</title>
        <authorList>
            <person name="Ogiso-Tanaka E."/>
            <person name="Itagaki H."/>
            <person name="Hosoya T."/>
            <person name="Hosaka K."/>
        </authorList>
    </citation>
    <scope>NUCLEOTIDE SEQUENCE</scope>
    <source>
        <strain evidence="8">MO-923</strain>
    </source>
</reference>
<dbReference type="GO" id="GO:0005881">
    <property type="term" value="C:cytoplasmic microtubule"/>
    <property type="evidence" value="ECO:0007669"/>
    <property type="project" value="TreeGrafter"/>
</dbReference>
<evidence type="ECO:0000256" key="6">
    <source>
        <dbReference type="SAM" id="MobiDB-lite"/>
    </source>
</evidence>
<gene>
    <name evidence="8" type="ORF">Clacol_001540</name>
</gene>
<dbReference type="InterPro" id="IPR024395">
    <property type="entry name" value="CLASP_N_dom"/>
</dbReference>
<feature type="region of interest" description="Disordered" evidence="6">
    <location>
        <begin position="1167"/>
        <end position="1194"/>
    </location>
</feature>
<comment type="similarity">
    <text evidence="2">Belongs to the CLASP family.</text>
</comment>
<keyword evidence="5" id="KW-0131">Cell cycle</keyword>
<dbReference type="EMBL" id="BPWL01000002">
    <property type="protein sequence ID" value="GJJ07339.1"/>
    <property type="molecule type" value="Genomic_DNA"/>
</dbReference>
<dbReference type="GO" id="GO:0051301">
    <property type="term" value="P:cell division"/>
    <property type="evidence" value="ECO:0007669"/>
    <property type="project" value="UniProtKB-KW"/>
</dbReference>
<name>A0AAV5A228_9AGAM</name>
<keyword evidence="5" id="KW-0498">Mitosis</keyword>
<dbReference type="PANTHER" id="PTHR21567:SF9">
    <property type="entry name" value="CLIP-ASSOCIATING PROTEIN"/>
    <property type="match status" value="1"/>
</dbReference>
<feature type="region of interest" description="Disordered" evidence="6">
    <location>
        <begin position="589"/>
        <end position="673"/>
    </location>
</feature>
<keyword evidence="3" id="KW-0132">Cell division</keyword>
<feature type="compositionally biased region" description="Basic and acidic residues" evidence="6">
    <location>
        <begin position="1170"/>
        <end position="1184"/>
    </location>
</feature>
<evidence type="ECO:0000256" key="3">
    <source>
        <dbReference type="ARBA" id="ARBA00022618"/>
    </source>
</evidence>
<dbReference type="SUPFAM" id="SSF48371">
    <property type="entry name" value="ARM repeat"/>
    <property type="match status" value="1"/>
</dbReference>
<evidence type="ECO:0000256" key="5">
    <source>
        <dbReference type="ARBA" id="ARBA00022776"/>
    </source>
</evidence>
<comment type="subcellular location">
    <subcellularLocation>
        <location evidence="1">Cytoplasm</location>
        <location evidence="1">Cytoskeleton</location>
        <location evidence="1">Spindle</location>
    </subcellularLocation>
</comment>
<comment type="caution">
    <text evidence="8">The sequence shown here is derived from an EMBL/GenBank/DDBJ whole genome shotgun (WGS) entry which is preliminary data.</text>
</comment>
<dbReference type="GO" id="GO:0005876">
    <property type="term" value="C:spindle microtubule"/>
    <property type="evidence" value="ECO:0007669"/>
    <property type="project" value="TreeGrafter"/>
</dbReference>
<evidence type="ECO:0000256" key="1">
    <source>
        <dbReference type="ARBA" id="ARBA00004186"/>
    </source>
</evidence>
<feature type="domain" description="TOG" evidence="7">
    <location>
        <begin position="321"/>
        <end position="569"/>
    </location>
</feature>
<dbReference type="SMART" id="SM01349">
    <property type="entry name" value="TOG"/>
    <property type="match status" value="2"/>
</dbReference>
<dbReference type="GO" id="GO:0090307">
    <property type="term" value="P:mitotic spindle assembly"/>
    <property type="evidence" value="ECO:0007669"/>
    <property type="project" value="TreeGrafter"/>
</dbReference>
<keyword evidence="4" id="KW-0493">Microtubule</keyword>
<dbReference type="InterPro" id="IPR016024">
    <property type="entry name" value="ARM-type_fold"/>
</dbReference>
<feature type="compositionally biased region" description="Low complexity" evidence="6">
    <location>
        <begin position="608"/>
        <end position="621"/>
    </location>
</feature>
<feature type="region of interest" description="Disordered" evidence="6">
    <location>
        <begin position="265"/>
        <end position="290"/>
    </location>
</feature>
<dbReference type="Gene3D" id="1.25.10.10">
    <property type="entry name" value="Leucine-rich Repeat Variant"/>
    <property type="match status" value="2"/>
</dbReference>
<dbReference type="InterPro" id="IPR034085">
    <property type="entry name" value="TOG"/>
</dbReference>
<dbReference type="PANTHER" id="PTHR21567">
    <property type="entry name" value="CLASP"/>
    <property type="match status" value="1"/>
</dbReference>
<evidence type="ECO:0000259" key="7">
    <source>
        <dbReference type="SMART" id="SM01349"/>
    </source>
</evidence>
<feature type="domain" description="TOG" evidence="7">
    <location>
        <begin position="6"/>
        <end position="247"/>
    </location>
</feature>
<protein>
    <recommendedName>
        <fullName evidence="7">TOG domain-containing protein</fullName>
    </recommendedName>
</protein>
<evidence type="ECO:0000256" key="2">
    <source>
        <dbReference type="ARBA" id="ARBA00009549"/>
    </source>
</evidence>
<accession>A0AAV5A228</accession>
<evidence type="ECO:0000313" key="8">
    <source>
        <dbReference type="EMBL" id="GJJ07339.1"/>
    </source>
</evidence>
<dbReference type="GO" id="GO:0005815">
    <property type="term" value="C:microtubule organizing center"/>
    <property type="evidence" value="ECO:0007669"/>
    <property type="project" value="TreeGrafter"/>
</dbReference>
<dbReference type="GO" id="GO:0008017">
    <property type="term" value="F:microtubule binding"/>
    <property type="evidence" value="ECO:0007669"/>
    <property type="project" value="TreeGrafter"/>
</dbReference>
<proteinExistence type="inferred from homology"/>
<evidence type="ECO:0000313" key="9">
    <source>
        <dbReference type="Proteomes" id="UP001050691"/>
    </source>
</evidence>
<feature type="compositionally biased region" description="Basic and acidic residues" evidence="6">
    <location>
        <begin position="265"/>
        <end position="278"/>
    </location>
</feature>
<dbReference type="Proteomes" id="UP001050691">
    <property type="component" value="Unassembled WGS sequence"/>
</dbReference>
<feature type="compositionally biased region" description="Polar residues" evidence="6">
    <location>
        <begin position="1185"/>
        <end position="1194"/>
    </location>
</feature>
<dbReference type="InterPro" id="IPR011989">
    <property type="entry name" value="ARM-like"/>
</dbReference>
<feature type="compositionally biased region" description="Polar residues" evidence="6">
    <location>
        <begin position="593"/>
        <end position="607"/>
    </location>
</feature>
<organism evidence="8 9">
    <name type="scientific">Clathrus columnatus</name>
    <dbReference type="NCBI Taxonomy" id="1419009"/>
    <lineage>
        <taxon>Eukaryota</taxon>
        <taxon>Fungi</taxon>
        <taxon>Dikarya</taxon>
        <taxon>Basidiomycota</taxon>
        <taxon>Agaricomycotina</taxon>
        <taxon>Agaricomycetes</taxon>
        <taxon>Phallomycetidae</taxon>
        <taxon>Phallales</taxon>
        <taxon>Clathraceae</taxon>
        <taxon>Clathrus</taxon>
    </lineage>
</organism>
<dbReference type="GO" id="GO:1990023">
    <property type="term" value="C:mitotic spindle midzone"/>
    <property type="evidence" value="ECO:0007669"/>
    <property type="project" value="TreeGrafter"/>
</dbReference>
<dbReference type="Pfam" id="PF12348">
    <property type="entry name" value="CLASP_N"/>
    <property type="match status" value="1"/>
</dbReference>
<evidence type="ECO:0000256" key="4">
    <source>
        <dbReference type="ARBA" id="ARBA00022701"/>
    </source>
</evidence>